<reference evidence="2" key="2">
    <citation type="submission" date="2021-01" db="UniProtKB">
        <authorList>
            <consortium name="EnsemblPlants"/>
        </authorList>
    </citation>
    <scope>IDENTIFICATION</scope>
</reference>
<feature type="region of interest" description="Disordered" evidence="1">
    <location>
        <begin position="1"/>
        <end position="33"/>
    </location>
</feature>
<reference evidence="2 3" key="1">
    <citation type="journal article" date="2016" name="G3 (Bethesda)">
        <title>First Draft Assembly and Annotation of the Genome of a California Endemic Oak Quercus lobata Nee (Fagaceae).</title>
        <authorList>
            <person name="Sork V.L."/>
            <person name="Fitz-Gibbon S.T."/>
            <person name="Puiu D."/>
            <person name="Crepeau M."/>
            <person name="Gugger P.F."/>
            <person name="Sherman R."/>
            <person name="Stevens K."/>
            <person name="Langley C.H."/>
            <person name="Pellegrini M."/>
            <person name="Salzberg S.L."/>
        </authorList>
    </citation>
    <scope>NUCLEOTIDE SEQUENCE [LARGE SCALE GENOMIC DNA]</scope>
    <source>
        <strain evidence="2 3">cv. SW786</strain>
    </source>
</reference>
<accession>A0A7N2L4F7</accession>
<feature type="compositionally biased region" description="Low complexity" evidence="1">
    <location>
        <begin position="193"/>
        <end position="202"/>
    </location>
</feature>
<keyword evidence="3" id="KW-1185">Reference proteome</keyword>
<evidence type="ECO:0008006" key="4">
    <source>
        <dbReference type="Google" id="ProtNLM"/>
    </source>
</evidence>
<sequence length="355" mass="40075">MSYSNRGYIHETPQNQTHPHTETPTEIERVDRSSSRQIGVLGSECLDRRSYRRAWIGDRESGSALVVDQRAWIGVLLAVLGSETERVDQKFFSAPCSLLGLETERVDRSSSQRRAPCLDRKFRMFGLERSENLGIERSFIETLEQSHEWRVERERNQKENWYGEIEEKAPVWRGRDRVERKKSENGRADVNALSRHSSSLSLHPHRRSSPATATTTAKALWLSLSIERHPDEVTAATATPTSSSSSNNQKKLEDDFDAFTALKAADLARPLREAQIPYKIHIVKDHDMKERLCLEVERLGLSAVIMGSRGFGAVHRGNDDDKDAAAEAVLTVKEGEEDDEAVIMTVTIEGVHEKG</sequence>
<dbReference type="InterPro" id="IPR014729">
    <property type="entry name" value="Rossmann-like_a/b/a_fold"/>
</dbReference>
<dbReference type="PANTHER" id="PTHR31966">
    <property type="entry name" value="OS01G0783500 PROTEIN"/>
    <property type="match status" value="1"/>
</dbReference>
<dbReference type="InParanoid" id="A0A7N2L4F7"/>
<feature type="compositionally biased region" description="Basic and acidic residues" evidence="1">
    <location>
        <begin position="176"/>
        <end position="187"/>
    </location>
</feature>
<dbReference type="AlphaFoldDB" id="A0A7N2L4F7"/>
<dbReference type="InterPro" id="IPR044162">
    <property type="entry name" value="PHOS32/34"/>
</dbReference>
<organism evidence="2 3">
    <name type="scientific">Quercus lobata</name>
    <name type="common">Valley oak</name>
    <dbReference type="NCBI Taxonomy" id="97700"/>
    <lineage>
        <taxon>Eukaryota</taxon>
        <taxon>Viridiplantae</taxon>
        <taxon>Streptophyta</taxon>
        <taxon>Embryophyta</taxon>
        <taxon>Tracheophyta</taxon>
        <taxon>Spermatophyta</taxon>
        <taxon>Magnoliopsida</taxon>
        <taxon>eudicotyledons</taxon>
        <taxon>Gunneridae</taxon>
        <taxon>Pentapetalae</taxon>
        <taxon>rosids</taxon>
        <taxon>fabids</taxon>
        <taxon>Fagales</taxon>
        <taxon>Fagaceae</taxon>
        <taxon>Quercus</taxon>
    </lineage>
</organism>
<dbReference type="Gramene" id="QL03p007872:mrna">
    <property type="protein sequence ID" value="QL03p007872:mrna"/>
    <property type="gene ID" value="QL03p007872"/>
</dbReference>
<evidence type="ECO:0000256" key="1">
    <source>
        <dbReference type="SAM" id="MobiDB-lite"/>
    </source>
</evidence>
<proteinExistence type="predicted"/>
<feature type="compositionally biased region" description="Basic and acidic residues" evidence="1">
    <location>
        <begin position="19"/>
        <end position="33"/>
    </location>
</feature>
<dbReference type="SUPFAM" id="SSF52402">
    <property type="entry name" value="Adenine nucleotide alpha hydrolases-like"/>
    <property type="match status" value="1"/>
</dbReference>
<evidence type="ECO:0000313" key="2">
    <source>
        <dbReference type="EnsemblPlants" id="QL03p007872:mrna"/>
    </source>
</evidence>
<evidence type="ECO:0000313" key="3">
    <source>
        <dbReference type="Proteomes" id="UP000594261"/>
    </source>
</evidence>
<dbReference type="Gene3D" id="3.40.50.620">
    <property type="entry name" value="HUPs"/>
    <property type="match status" value="1"/>
</dbReference>
<dbReference type="Proteomes" id="UP000594261">
    <property type="component" value="Chromosome 3"/>
</dbReference>
<name>A0A7N2L4F7_QUELO</name>
<protein>
    <recommendedName>
        <fullName evidence="4">UspA domain-containing protein</fullName>
    </recommendedName>
</protein>
<dbReference type="PANTHER" id="PTHR31966:SF18">
    <property type="entry name" value="UNIVERSAL STRESS PROTEIN PHOS32"/>
    <property type="match status" value="1"/>
</dbReference>
<dbReference type="EnsemblPlants" id="QL03p007872:mrna">
    <property type="protein sequence ID" value="QL03p007872:mrna"/>
    <property type="gene ID" value="QL03p007872"/>
</dbReference>
<feature type="region of interest" description="Disordered" evidence="1">
    <location>
        <begin position="176"/>
        <end position="214"/>
    </location>
</feature>
<dbReference type="EMBL" id="LRBV02000003">
    <property type="status" value="NOT_ANNOTATED_CDS"/>
    <property type="molecule type" value="Genomic_DNA"/>
</dbReference>